<name>A0A5A7SLW3_CUCMM</name>
<organism evidence="1 2">
    <name type="scientific">Cucumis melo var. makuwa</name>
    <name type="common">Oriental melon</name>
    <dbReference type="NCBI Taxonomy" id="1194695"/>
    <lineage>
        <taxon>Eukaryota</taxon>
        <taxon>Viridiplantae</taxon>
        <taxon>Streptophyta</taxon>
        <taxon>Embryophyta</taxon>
        <taxon>Tracheophyta</taxon>
        <taxon>Spermatophyta</taxon>
        <taxon>Magnoliopsida</taxon>
        <taxon>eudicotyledons</taxon>
        <taxon>Gunneridae</taxon>
        <taxon>Pentapetalae</taxon>
        <taxon>rosids</taxon>
        <taxon>fabids</taxon>
        <taxon>Cucurbitales</taxon>
        <taxon>Cucurbitaceae</taxon>
        <taxon>Benincaseae</taxon>
        <taxon>Cucumis</taxon>
    </lineage>
</organism>
<dbReference type="OrthoDB" id="1938822at2759"/>
<protein>
    <submittedName>
        <fullName evidence="1">Retrotransposon protein, putative, unclassified</fullName>
    </submittedName>
</protein>
<accession>A0A5A7SLW3</accession>
<dbReference type="Proteomes" id="UP000321393">
    <property type="component" value="Unassembled WGS sequence"/>
</dbReference>
<reference evidence="1 2" key="1">
    <citation type="submission" date="2019-08" db="EMBL/GenBank/DDBJ databases">
        <title>Draft genome sequences of two oriental melons (Cucumis melo L. var makuwa).</title>
        <authorList>
            <person name="Kwon S.-Y."/>
        </authorList>
    </citation>
    <scope>NUCLEOTIDE SEQUENCE [LARGE SCALE GENOMIC DNA]</scope>
    <source>
        <strain evidence="2">cv. SW 3</strain>
        <tissue evidence="1">Leaf</tissue>
    </source>
</reference>
<dbReference type="AlphaFoldDB" id="A0A5A7SLW3"/>
<evidence type="ECO:0000313" key="2">
    <source>
        <dbReference type="Proteomes" id="UP000321393"/>
    </source>
</evidence>
<sequence length="155" mass="17942">MCISKERGGTRFKDFKVLNQAMLAKHIIVDEDKWIPQEGLGGLVLVCEDLKKMRVLNLIDFDGNWDEELIISYFIKFAYVSIINIPLENPKSKDDIFWGSDPKDNFLVKSVYRIAIDGKDSFEASSSNRKNQNKRCKAIWSSKALPKAKIWVWRI</sequence>
<comment type="caution">
    <text evidence="1">The sequence shown here is derived from an EMBL/GenBank/DDBJ whole genome shotgun (WGS) entry which is preliminary data.</text>
</comment>
<dbReference type="EMBL" id="SSTE01022745">
    <property type="protein sequence ID" value="KAA0031740.1"/>
    <property type="molecule type" value="Genomic_DNA"/>
</dbReference>
<evidence type="ECO:0000313" key="1">
    <source>
        <dbReference type="EMBL" id="KAA0031740.1"/>
    </source>
</evidence>
<proteinExistence type="predicted"/>
<gene>
    <name evidence="1" type="ORF">E6C27_scaffold506G00010</name>
</gene>